<sequence>MSYKKEETQNTYSNIYQNGHLTVDATHPLFKGYARQLRDAQTSTEDDLAYHCKECEIYFPKTIKSVLEHFENRAHMPVDSCVYCEGPVCEYYYNCERLIYHNCENSTNSKSNSSLLSVLKRKLTIRNNNCDVSKLSSILA</sequence>
<name>A0AAW1D5R6_9HEMI</name>
<evidence type="ECO:0008006" key="3">
    <source>
        <dbReference type="Google" id="ProtNLM"/>
    </source>
</evidence>
<proteinExistence type="predicted"/>
<dbReference type="EMBL" id="JAPXFL010000007">
    <property type="protein sequence ID" value="KAK9504252.1"/>
    <property type="molecule type" value="Genomic_DNA"/>
</dbReference>
<keyword evidence="2" id="KW-1185">Reference proteome</keyword>
<gene>
    <name evidence="1" type="ORF">O3M35_010627</name>
</gene>
<protein>
    <recommendedName>
        <fullName evidence="3">C2H2-type domain-containing protein</fullName>
    </recommendedName>
</protein>
<comment type="caution">
    <text evidence="1">The sequence shown here is derived from an EMBL/GenBank/DDBJ whole genome shotgun (WGS) entry which is preliminary data.</text>
</comment>
<accession>A0AAW1D5R6</accession>
<dbReference type="AlphaFoldDB" id="A0AAW1D5R6"/>
<organism evidence="1 2">
    <name type="scientific">Rhynocoris fuscipes</name>
    <dbReference type="NCBI Taxonomy" id="488301"/>
    <lineage>
        <taxon>Eukaryota</taxon>
        <taxon>Metazoa</taxon>
        <taxon>Ecdysozoa</taxon>
        <taxon>Arthropoda</taxon>
        <taxon>Hexapoda</taxon>
        <taxon>Insecta</taxon>
        <taxon>Pterygota</taxon>
        <taxon>Neoptera</taxon>
        <taxon>Paraneoptera</taxon>
        <taxon>Hemiptera</taxon>
        <taxon>Heteroptera</taxon>
        <taxon>Panheteroptera</taxon>
        <taxon>Cimicomorpha</taxon>
        <taxon>Reduviidae</taxon>
        <taxon>Harpactorinae</taxon>
        <taxon>Harpactorini</taxon>
        <taxon>Rhynocoris</taxon>
    </lineage>
</organism>
<dbReference type="Proteomes" id="UP001461498">
    <property type="component" value="Unassembled WGS sequence"/>
</dbReference>
<evidence type="ECO:0000313" key="2">
    <source>
        <dbReference type="Proteomes" id="UP001461498"/>
    </source>
</evidence>
<reference evidence="1 2" key="1">
    <citation type="submission" date="2022-12" db="EMBL/GenBank/DDBJ databases">
        <title>Chromosome-level genome assembly of true bugs.</title>
        <authorList>
            <person name="Ma L."/>
            <person name="Li H."/>
        </authorList>
    </citation>
    <scope>NUCLEOTIDE SEQUENCE [LARGE SCALE GENOMIC DNA]</scope>
    <source>
        <strain evidence="1">Lab_2022b</strain>
    </source>
</reference>
<evidence type="ECO:0000313" key="1">
    <source>
        <dbReference type="EMBL" id="KAK9504252.1"/>
    </source>
</evidence>